<feature type="domain" description="N-acetyltransferase" evidence="1">
    <location>
        <begin position="5"/>
        <end position="146"/>
    </location>
</feature>
<dbReference type="Gene3D" id="3.40.630.30">
    <property type="match status" value="1"/>
</dbReference>
<dbReference type="STRING" id="6265.A0A0B2VT41"/>
<gene>
    <name evidence="2" type="ORF">Tcan_05511</name>
</gene>
<dbReference type="Gene3D" id="3.40.630.90">
    <property type="match status" value="1"/>
</dbReference>
<sequence length="260" mass="29442">MSKYEIIRNPDDDVWRKIVDLTYKDESWTLGYQDYGIWLEAFSTNGFILFAAITTDTQEVVGSVSLAAYGSNVEHPEVMTVGMFYVRPDHRGMGIGSRLFSELMDEANKRGGNVALNGVLPMSPKYASRYAFNKFNEWHPMPVTIAVEHLRPSMLPKDAELELVSINDVVLNQLYDYDLSIVGIMRRAYLNALFRHKQSTHKIAMKSGRITGFINARNVVGNYLSIGPFYADNNVRKCVKNFLQFSQSAFNKTVSVQTAI</sequence>
<dbReference type="Proteomes" id="UP000031036">
    <property type="component" value="Unassembled WGS sequence"/>
</dbReference>
<dbReference type="Pfam" id="PF00583">
    <property type="entry name" value="Acetyltransf_1"/>
    <property type="match status" value="1"/>
</dbReference>
<dbReference type="OrthoDB" id="6418983at2759"/>
<evidence type="ECO:0000259" key="1">
    <source>
        <dbReference type="PROSITE" id="PS51186"/>
    </source>
</evidence>
<organism evidence="2 3">
    <name type="scientific">Toxocara canis</name>
    <name type="common">Canine roundworm</name>
    <dbReference type="NCBI Taxonomy" id="6265"/>
    <lineage>
        <taxon>Eukaryota</taxon>
        <taxon>Metazoa</taxon>
        <taxon>Ecdysozoa</taxon>
        <taxon>Nematoda</taxon>
        <taxon>Chromadorea</taxon>
        <taxon>Rhabditida</taxon>
        <taxon>Spirurina</taxon>
        <taxon>Ascaridomorpha</taxon>
        <taxon>Ascaridoidea</taxon>
        <taxon>Toxocaridae</taxon>
        <taxon>Toxocara</taxon>
    </lineage>
</organism>
<evidence type="ECO:0000313" key="2">
    <source>
        <dbReference type="EMBL" id="KHN84509.1"/>
    </source>
</evidence>
<dbReference type="PANTHER" id="PTHR47408">
    <property type="entry name" value="PROTEIN CBG01304-RELATED"/>
    <property type="match status" value="1"/>
</dbReference>
<dbReference type="EMBL" id="JPKZ01000965">
    <property type="protein sequence ID" value="KHN84509.1"/>
    <property type="molecule type" value="Genomic_DNA"/>
</dbReference>
<protein>
    <recommendedName>
        <fullName evidence="1">N-acetyltransferase domain-containing protein</fullName>
    </recommendedName>
</protein>
<proteinExistence type="predicted"/>
<keyword evidence="3" id="KW-1185">Reference proteome</keyword>
<name>A0A0B2VT41_TOXCA</name>
<dbReference type="InterPro" id="IPR000182">
    <property type="entry name" value="GNAT_dom"/>
</dbReference>
<comment type="caution">
    <text evidence="2">The sequence shown here is derived from an EMBL/GenBank/DDBJ whole genome shotgun (WGS) entry which is preliminary data.</text>
</comment>
<dbReference type="CDD" id="cd04301">
    <property type="entry name" value="NAT_SF"/>
    <property type="match status" value="1"/>
</dbReference>
<accession>A0A0B2VT41</accession>
<dbReference type="PROSITE" id="PS51186">
    <property type="entry name" value="GNAT"/>
    <property type="match status" value="1"/>
</dbReference>
<dbReference type="SUPFAM" id="SSF55729">
    <property type="entry name" value="Acyl-CoA N-acyltransferases (Nat)"/>
    <property type="match status" value="1"/>
</dbReference>
<dbReference type="GO" id="GO:0016747">
    <property type="term" value="F:acyltransferase activity, transferring groups other than amino-acyl groups"/>
    <property type="evidence" value="ECO:0007669"/>
    <property type="project" value="InterPro"/>
</dbReference>
<dbReference type="PANTHER" id="PTHR47408:SF1">
    <property type="entry name" value="N-ACETYLTRANSFERASE DOMAIN-CONTAINING PROTEIN"/>
    <property type="match status" value="1"/>
</dbReference>
<reference evidence="2 3" key="1">
    <citation type="submission" date="2014-11" db="EMBL/GenBank/DDBJ databases">
        <title>Genetic blueprint of the zoonotic pathogen Toxocara canis.</title>
        <authorList>
            <person name="Zhu X.-Q."/>
            <person name="Korhonen P.K."/>
            <person name="Cai H."/>
            <person name="Young N.D."/>
            <person name="Nejsum P."/>
            <person name="von Samson-Himmelstjerna G."/>
            <person name="Boag P.R."/>
            <person name="Tan P."/>
            <person name="Li Q."/>
            <person name="Min J."/>
            <person name="Yang Y."/>
            <person name="Wang X."/>
            <person name="Fang X."/>
            <person name="Hall R.S."/>
            <person name="Hofmann A."/>
            <person name="Sternberg P.W."/>
            <person name="Jex A.R."/>
            <person name="Gasser R.B."/>
        </authorList>
    </citation>
    <scope>NUCLEOTIDE SEQUENCE [LARGE SCALE GENOMIC DNA]</scope>
    <source>
        <strain evidence="2">PN_DK_2014</strain>
    </source>
</reference>
<evidence type="ECO:0000313" key="3">
    <source>
        <dbReference type="Proteomes" id="UP000031036"/>
    </source>
</evidence>
<dbReference type="AlphaFoldDB" id="A0A0B2VT41"/>
<dbReference type="InterPro" id="IPR016181">
    <property type="entry name" value="Acyl_CoA_acyltransferase"/>
</dbReference>
<dbReference type="OMA" id="YPEHWHL"/>